<organism evidence="2 3">
    <name type="scientific">Ectocarpus siliculosus</name>
    <name type="common">Brown alga</name>
    <name type="synonym">Conferva siliculosa</name>
    <dbReference type="NCBI Taxonomy" id="2880"/>
    <lineage>
        <taxon>Eukaryota</taxon>
        <taxon>Sar</taxon>
        <taxon>Stramenopiles</taxon>
        <taxon>Ochrophyta</taxon>
        <taxon>PX clade</taxon>
        <taxon>Phaeophyceae</taxon>
        <taxon>Ectocarpales</taxon>
        <taxon>Ectocarpaceae</taxon>
        <taxon>Ectocarpus</taxon>
    </lineage>
</organism>
<dbReference type="Proteomes" id="UP000002630">
    <property type="component" value="Linkage Group LG10"/>
</dbReference>
<dbReference type="EMBL" id="FN648270">
    <property type="protein sequence ID" value="CBJ30144.1"/>
    <property type="molecule type" value="Genomic_DNA"/>
</dbReference>
<feature type="compositionally biased region" description="Basic and acidic residues" evidence="1">
    <location>
        <begin position="120"/>
        <end position="131"/>
    </location>
</feature>
<dbReference type="AlphaFoldDB" id="D7FN87"/>
<protein>
    <submittedName>
        <fullName evidence="2">Uncharacterized protein</fullName>
    </submittedName>
</protein>
<dbReference type="OMA" id="WHESKMS"/>
<dbReference type="EMBL" id="FN649735">
    <property type="protein sequence ID" value="CBJ30144.1"/>
    <property type="molecule type" value="Genomic_DNA"/>
</dbReference>
<evidence type="ECO:0000256" key="1">
    <source>
        <dbReference type="SAM" id="MobiDB-lite"/>
    </source>
</evidence>
<evidence type="ECO:0000313" key="2">
    <source>
        <dbReference type="EMBL" id="CBJ30144.1"/>
    </source>
</evidence>
<feature type="region of interest" description="Disordered" evidence="1">
    <location>
        <begin position="1"/>
        <end position="37"/>
    </location>
</feature>
<feature type="region of interest" description="Disordered" evidence="1">
    <location>
        <begin position="120"/>
        <end position="139"/>
    </location>
</feature>
<dbReference type="InParanoid" id="D7FN87"/>
<feature type="region of interest" description="Disordered" evidence="1">
    <location>
        <begin position="79"/>
        <end position="109"/>
    </location>
</feature>
<dbReference type="eggNOG" id="ENOG502QTBH">
    <property type="taxonomic scope" value="Eukaryota"/>
</dbReference>
<feature type="compositionally biased region" description="Pro residues" evidence="1">
    <location>
        <begin position="80"/>
        <end position="89"/>
    </location>
</feature>
<feature type="compositionally biased region" description="Low complexity" evidence="1">
    <location>
        <begin position="21"/>
        <end position="34"/>
    </location>
</feature>
<name>D7FN87_ECTSI</name>
<evidence type="ECO:0000313" key="3">
    <source>
        <dbReference type="Proteomes" id="UP000002630"/>
    </source>
</evidence>
<feature type="compositionally biased region" description="Low complexity" evidence="1">
    <location>
        <begin position="94"/>
        <end position="107"/>
    </location>
</feature>
<dbReference type="OrthoDB" id="9973624at2759"/>
<gene>
    <name evidence="2" type="ORF">Esi_0177_0025</name>
</gene>
<proteinExistence type="predicted"/>
<keyword evidence="3" id="KW-1185">Reference proteome</keyword>
<reference evidence="2 3" key="1">
    <citation type="journal article" date="2010" name="Nature">
        <title>The Ectocarpus genome and the independent evolution of multicellularity in brown algae.</title>
        <authorList>
            <person name="Cock J.M."/>
            <person name="Sterck L."/>
            <person name="Rouze P."/>
            <person name="Scornet D."/>
            <person name="Allen A.E."/>
            <person name="Amoutzias G."/>
            <person name="Anthouard V."/>
            <person name="Artiguenave F."/>
            <person name="Aury J.M."/>
            <person name="Badger J.H."/>
            <person name="Beszteri B."/>
            <person name="Billiau K."/>
            <person name="Bonnet E."/>
            <person name="Bothwell J.H."/>
            <person name="Bowler C."/>
            <person name="Boyen C."/>
            <person name="Brownlee C."/>
            <person name="Carrano C.J."/>
            <person name="Charrier B."/>
            <person name="Cho G.Y."/>
            <person name="Coelho S.M."/>
            <person name="Collen J."/>
            <person name="Corre E."/>
            <person name="Da Silva C."/>
            <person name="Delage L."/>
            <person name="Delaroque N."/>
            <person name="Dittami S.M."/>
            <person name="Doulbeau S."/>
            <person name="Elias M."/>
            <person name="Farnham G."/>
            <person name="Gachon C.M."/>
            <person name="Gschloessl B."/>
            <person name="Heesch S."/>
            <person name="Jabbari K."/>
            <person name="Jubin C."/>
            <person name="Kawai H."/>
            <person name="Kimura K."/>
            <person name="Kloareg B."/>
            <person name="Kupper F.C."/>
            <person name="Lang D."/>
            <person name="Le Bail A."/>
            <person name="Leblanc C."/>
            <person name="Lerouge P."/>
            <person name="Lohr M."/>
            <person name="Lopez P.J."/>
            <person name="Martens C."/>
            <person name="Maumus F."/>
            <person name="Michel G."/>
            <person name="Miranda-Saavedra D."/>
            <person name="Morales J."/>
            <person name="Moreau H."/>
            <person name="Motomura T."/>
            <person name="Nagasato C."/>
            <person name="Napoli C.A."/>
            <person name="Nelson D.R."/>
            <person name="Nyvall-Collen P."/>
            <person name="Peters A.F."/>
            <person name="Pommier C."/>
            <person name="Potin P."/>
            <person name="Poulain J."/>
            <person name="Quesneville H."/>
            <person name="Read B."/>
            <person name="Rensing S.A."/>
            <person name="Ritter A."/>
            <person name="Rousvoal S."/>
            <person name="Samanta M."/>
            <person name="Samson G."/>
            <person name="Schroeder D.C."/>
            <person name="Segurens B."/>
            <person name="Strittmatter M."/>
            <person name="Tonon T."/>
            <person name="Tregear J.W."/>
            <person name="Valentin K."/>
            <person name="von Dassow P."/>
            <person name="Yamagishi T."/>
            <person name="Van de Peer Y."/>
            <person name="Wincker P."/>
        </authorList>
    </citation>
    <scope>NUCLEOTIDE SEQUENCE [LARGE SCALE GENOMIC DNA]</scope>
    <source>
        <strain evidence="3">Ec32 / CCAP1310/4</strain>
    </source>
</reference>
<accession>D7FN87</accession>
<sequence>MASLAAIAEKPGGGEGGQGGEQQTRQQQQQQQQQQRRRRRLCVCTRVHQNNADRPVDLVKVREFLNTALLYADSIAIAVGPPPPPPPPSTDQHGTTTTSTAAAAGSSPPLLQSITLAAREAEREAPPDRAVESVGEGGGGEGRAAGVVNVFEVTPWGKFTPALNALLGFASRDGAELVMFQSLETTVGKDAVSGMEAYMGPADLVVGAALTGHAFRGGETVELTGVTTPWNTLALWDVAKLAKLGFLGVAEGLLPGVPAGVEEVTAIAALQVLLGAEHARAKLVRLPQVRWHTAWEDEGRRRWHESKMSSKRERADKQMSALGIKKGTVEHLG</sequence>
<feature type="compositionally biased region" description="Gly residues" evidence="1">
    <location>
        <begin position="11"/>
        <end position="20"/>
    </location>
</feature>